<proteinExistence type="predicted"/>
<dbReference type="InterPro" id="IPR002645">
    <property type="entry name" value="STAS_dom"/>
</dbReference>
<evidence type="ECO:0000259" key="1">
    <source>
        <dbReference type="PROSITE" id="PS50801"/>
    </source>
</evidence>
<dbReference type="CDD" id="cd07043">
    <property type="entry name" value="STAS_anti-anti-sigma_factors"/>
    <property type="match status" value="1"/>
</dbReference>
<dbReference type="AlphaFoldDB" id="A0AAJ1W3Z1"/>
<dbReference type="Gene3D" id="3.30.750.24">
    <property type="entry name" value="STAS domain"/>
    <property type="match status" value="1"/>
</dbReference>
<dbReference type="Pfam" id="PF01740">
    <property type="entry name" value="STAS"/>
    <property type="match status" value="1"/>
</dbReference>
<accession>A0AAJ1W3Z1</accession>
<dbReference type="Proteomes" id="UP001229081">
    <property type="component" value="Unassembled WGS sequence"/>
</dbReference>
<dbReference type="SUPFAM" id="SSF52091">
    <property type="entry name" value="SpoIIaa-like"/>
    <property type="match status" value="1"/>
</dbReference>
<dbReference type="RefSeq" id="WP_306255376.1">
    <property type="nucleotide sequence ID" value="NZ_JAUFSA010000001.1"/>
</dbReference>
<evidence type="ECO:0000313" key="3">
    <source>
        <dbReference type="Proteomes" id="UP001229081"/>
    </source>
</evidence>
<sequence length="152" mass="16444">MTTAITRRVSSAADFSGAIDLSGAQIRAHCRHLATVVTIRGEIDAVNVDQVGEHVRRFVLRDNPVVLDLSAVTHFSSAGVGLFCVLDEECRAAGVEWMIVANPVVNALLGDSSDPAETLFPVTRSVHEALRYLAEGINRRRQLVLPLVKKSA</sequence>
<gene>
    <name evidence="2" type="ORF">QXL92_20360</name>
</gene>
<name>A0AAJ1W3Z1_9MYCO</name>
<dbReference type="EMBL" id="JAUFSA010000001">
    <property type="protein sequence ID" value="MDP7737101.1"/>
    <property type="molecule type" value="Genomic_DNA"/>
</dbReference>
<reference evidence="2" key="1">
    <citation type="submission" date="2023-06" db="EMBL/GenBank/DDBJ databases">
        <title>Identification of two novel mycobacterium reveal diversities and complexities of Mycobacterium gordonae clade.</title>
        <authorList>
            <person name="Matsumoto Y."/>
            <person name="Nakamura S."/>
            <person name="Motooka D."/>
            <person name="Fukushima K."/>
        </authorList>
    </citation>
    <scope>NUCLEOTIDE SEQUENCE</scope>
    <source>
        <strain evidence="2">TY812</strain>
    </source>
</reference>
<feature type="domain" description="STAS" evidence="1">
    <location>
        <begin position="36"/>
        <end position="101"/>
    </location>
</feature>
<dbReference type="InterPro" id="IPR036513">
    <property type="entry name" value="STAS_dom_sf"/>
</dbReference>
<comment type="caution">
    <text evidence="2">The sequence shown here is derived from an EMBL/GenBank/DDBJ whole genome shotgun (WGS) entry which is preliminary data.</text>
</comment>
<protein>
    <submittedName>
        <fullName evidence="2">STAS domain-containing protein</fullName>
    </submittedName>
</protein>
<evidence type="ECO:0000313" key="2">
    <source>
        <dbReference type="EMBL" id="MDP7737101.1"/>
    </source>
</evidence>
<organism evidence="2 3">
    <name type="scientific">Mycobacterium paragordonae</name>
    <dbReference type="NCBI Taxonomy" id="1389713"/>
    <lineage>
        <taxon>Bacteria</taxon>
        <taxon>Bacillati</taxon>
        <taxon>Actinomycetota</taxon>
        <taxon>Actinomycetes</taxon>
        <taxon>Mycobacteriales</taxon>
        <taxon>Mycobacteriaceae</taxon>
        <taxon>Mycobacterium</taxon>
    </lineage>
</organism>
<dbReference type="PROSITE" id="PS50801">
    <property type="entry name" value="STAS"/>
    <property type="match status" value="1"/>
</dbReference>